<dbReference type="InterPro" id="IPR004839">
    <property type="entry name" value="Aminotransferase_I/II_large"/>
</dbReference>
<dbReference type="Proteomes" id="UP000758603">
    <property type="component" value="Unassembled WGS sequence"/>
</dbReference>
<proteinExistence type="inferred from homology"/>
<dbReference type="CDD" id="cd00609">
    <property type="entry name" value="AAT_like"/>
    <property type="match status" value="1"/>
</dbReference>
<dbReference type="RefSeq" id="XP_045962799.1">
    <property type="nucleotide sequence ID" value="XM_046108761.1"/>
</dbReference>
<keyword evidence="8" id="KW-1185">Reference proteome</keyword>
<dbReference type="SUPFAM" id="SSF53383">
    <property type="entry name" value="PLP-dependent transferases"/>
    <property type="match status" value="1"/>
</dbReference>
<dbReference type="OrthoDB" id="691673at2759"/>
<evidence type="ECO:0000256" key="1">
    <source>
        <dbReference type="ARBA" id="ARBA00001933"/>
    </source>
</evidence>
<comment type="cofactor">
    <cofactor evidence="1">
        <name>pyridoxal 5'-phosphate</name>
        <dbReference type="ChEBI" id="CHEBI:597326"/>
    </cofactor>
</comment>
<dbReference type="Pfam" id="PF00155">
    <property type="entry name" value="Aminotran_1_2"/>
    <property type="match status" value="1"/>
</dbReference>
<dbReference type="PANTHER" id="PTHR42790:SF21">
    <property type="entry name" value="AROMATIC_AMINOADIPATE AMINOTRANSFERASE 1"/>
    <property type="match status" value="1"/>
</dbReference>
<dbReference type="GO" id="GO:0009074">
    <property type="term" value="P:aromatic amino acid family catabolic process"/>
    <property type="evidence" value="ECO:0007669"/>
    <property type="project" value="TreeGrafter"/>
</dbReference>
<dbReference type="GO" id="GO:0008793">
    <property type="term" value="F:aromatic-amino-acid transaminase activity"/>
    <property type="evidence" value="ECO:0007669"/>
    <property type="project" value="TreeGrafter"/>
</dbReference>
<dbReference type="Gene3D" id="3.40.640.10">
    <property type="entry name" value="Type I PLP-dependent aspartate aminotransferase-like (Major domain)"/>
    <property type="match status" value="1"/>
</dbReference>
<dbReference type="GO" id="GO:0019878">
    <property type="term" value="P:lysine biosynthetic process via aminoadipic acid"/>
    <property type="evidence" value="ECO:0007669"/>
    <property type="project" value="TreeGrafter"/>
</dbReference>
<comment type="caution">
    <text evidence="7">The sequence shown here is derived from an EMBL/GenBank/DDBJ whole genome shotgun (WGS) entry which is preliminary data.</text>
</comment>
<evidence type="ECO:0000256" key="3">
    <source>
        <dbReference type="ARBA" id="ARBA00022576"/>
    </source>
</evidence>
<dbReference type="AlphaFoldDB" id="A0A9P9A343"/>
<dbReference type="EMBL" id="JAGPXC010000002">
    <property type="protein sequence ID" value="KAH6658565.1"/>
    <property type="molecule type" value="Genomic_DNA"/>
</dbReference>
<dbReference type="PANTHER" id="PTHR42790">
    <property type="entry name" value="AMINOTRANSFERASE"/>
    <property type="match status" value="1"/>
</dbReference>
<evidence type="ECO:0000313" key="8">
    <source>
        <dbReference type="Proteomes" id="UP000758603"/>
    </source>
</evidence>
<dbReference type="GeneID" id="70137652"/>
<feature type="domain" description="Aminotransferase class I/classII large" evidence="6">
    <location>
        <begin position="166"/>
        <end position="510"/>
    </location>
</feature>
<dbReference type="GO" id="GO:0047536">
    <property type="term" value="F:2-aminoadipate transaminase activity"/>
    <property type="evidence" value="ECO:0007669"/>
    <property type="project" value="TreeGrafter"/>
</dbReference>
<keyword evidence="5" id="KW-0663">Pyridoxal phosphate</keyword>
<dbReference type="InterPro" id="IPR015424">
    <property type="entry name" value="PyrdxlP-dep_Trfase"/>
</dbReference>
<evidence type="ECO:0000256" key="4">
    <source>
        <dbReference type="ARBA" id="ARBA00022679"/>
    </source>
</evidence>
<gene>
    <name evidence="7" type="ORF">BKA67DRAFT_674591</name>
</gene>
<keyword evidence="3 7" id="KW-0032">Aminotransferase</keyword>
<evidence type="ECO:0000256" key="2">
    <source>
        <dbReference type="ARBA" id="ARBA00007441"/>
    </source>
</evidence>
<evidence type="ECO:0000313" key="7">
    <source>
        <dbReference type="EMBL" id="KAH6658565.1"/>
    </source>
</evidence>
<dbReference type="InterPro" id="IPR050859">
    <property type="entry name" value="Class-I_PLP-dep_aminotransf"/>
</dbReference>
<evidence type="ECO:0000256" key="5">
    <source>
        <dbReference type="ARBA" id="ARBA00022898"/>
    </source>
</evidence>
<reference evidence="7" key="1">
    <citation type="journal article" date="2021" name="Nat. Commun.">
        <title>Genetic determinants of endophytism in the Arabidopsis root mycobiome.</title>
        <authorList>
            <person name="Mesny F."/>
            <person name="Miyauchi S."/>
            <person name="Thiergart T."/>
            <person name="Pickel B."/>
            <person name="Atanasova L."/>
            <person name="Karlsson M."/>
            <person name="Huettel B."/>
            <person name="Barry K.W."/>
            <person name="Haridas S."/>
            <person name="Chen C."/>
            <person name="Bauer D."/>
            <person name="Andreopoulos W."/>
            <person name="Pangilinan J."/>
            <person name="LaButti K."/>
            <person name="Riley R."/>
            <person name="Lipzen A."/>
            <person name="Clum A."/>
            <person name="Drula E."/>
            <person name="Henrissat B."/>
            <person name="Kohler A."/>
            <person name="Grigoriev I.V."/>
            <person name="Martin F.M."/>
            <person name="Hacquard S."/>
        </authorList>
    </citation>
    <scope>NUCLEOTIDE SEQUENCE</scope>
    <source>
        <strain evidence="7">MPI-SDFR-AT-0073</strain>
    </source>
</reference>
<dbReference type="GO" id="GO:0030170">
    <property type="term" value="F:pyridoxal phosphate binding"/>
    <property type="evidence" value="ECO:0007669"/>
    <property type="project" value="InterPro"/>
</dbReference>
<keyword evidence="4" id="KW-0808">Transferase</keyword>
<protein>
    <submittedName>
        <fullName evidence="7">Aromatic aminotransferase Aro8</fullName>
    </submittedName>
</protein>
<organism evidence="7 8">
    <name type="scientific">Truncatella angustata</name>
    <dbReference type="NCBI Taxonomy" id="152316"/>
    <lineage>
        <taxon>Eukaryota</taxon>
        <taxon>Fungi</taxon>
        <taxon>Dikarya</taxon>
        <taxon>Ascomycota</taxon>
        <taxon>Pezizomycotina</taxon>
        <taxon>Sordariomycetes</taxon>
        <taxon>Xylariomycetidae</taxon>
        <taxon>Amphisphaeriales</taxon>
        <taxon>Sporocadaceae</taxon>
        <taxon>Truncatella</taxon>
    </lineage>
</organism>
<dbReference type="GO" id="GO:0006571">
    <property type="term" value="P:tyrosine biosynthetic process"/>
    <property type="evidence" value="ECO:0007669"/>
    <property type="project" value="TreeGrafter"/>
</dbReference>
<name>A0A9P9A343_9PEZI</name>
<sequence>MLPPFSFSDVPALRNNTRPLIGTVAPAVTSENFKSPRCLQKPAAKSFTHRLNIESRARCAATLKDGAADLEKGVISLSTGRPAAEYFPFLRLAMQLPKGPPFGTASCLSTSKTIGKYDLRDGSASFDLATCLNYGYSAGSEQLLRFVTEHVEVVHDPPYSDWQCSLTIGSTSALDAAYRMFCSRGDYILTEEFTYSGAIEAARPLGLRLAPVKMDEQGLSASDLDVVLSDWDPVERGAEKPFLLYVIPTGQNPTGATQSAQRRKEIYAVAERHDLYIIEDDPYYYIHFNGEQSPIVRPEQRSDGLPNERVAEFLSRLAPSYLSLDVSGRVLRLDSTSKMLAPGLRCSWMTGASDIISRFLYHHDLSIVSPSGLSQLAIHTLLDEVWGHEGFISWLDYLRTEYLQRRDVVQGACQDLLPKEICSWQVPDAGMFYWIRIDWRAHPAAKGTNESELEVFMAVEDCIYRTALKHGVMFCKGSAFRADNEQCRELFFRATFATATLQQLVEAIRRFRKALLEEFYNA</sequence>
<dbReference type="InterPro" id="IPR015421">
    <property type="entry name" value="PyrdxlP-dep_Trfase_major"/>
</dbReference>
<evidence type="ECO:0000259" key="6">
    <source>
        <dbReference type="Pfam" id="PF00155"/>
    </source>
</evidence>
<accession>A0A9P9A343</accession>
<comment type="similarity">
    <text evidence="2">Belongs to the class-I pyridoxal-phosphate-dependent aminotransferase family.</text>
</comment>